<feature type="compositionally biased region" description="Low complexity" evidence="1">
    <location>
        <begin position="194"/>
        <end position="207"/>
    </location>
</feature>
<gene>
    <name evidence="2" type="ORF">CLUP02_13578</name>
</gene>
<dbReference type="GeneID" id="73347526"/>
<accession>A0A9Q8WLV1</accession>
<feature type="region of interest" description="Disordered" evidence="1">
    <location>
        <begin position="22"/>
        <end position="41"/>
    </location>
</feature>
<keyword evidence="3" id="KW-1185">Reference proteome</keyword>
<evidence type="ECO:0000313" key="3">
    <source>
        <dbReference type="Proteomes" id="UP000830671"/>
    </source>
</evidence>
<name>A0A9Q8WLV1_9PEZI</name>
<dbReference type="AlphaFoldDB" id="A0A9Q8WLV1"/>
<feature type="region of interest" description="Disordered" evidence="1">
    <location>
        <begin position="170"/>
        <end position="222"/>
    </location>
</feature>
<protein>
    <submittedName>
        <fullName evidence="2">Uncharacterized protein</fullName>
    </submittedName>
</protein>
<dbReference type="Proteomes" id="UP000830671">
    <property type="component" value="Chromosome 7"/>
</dbReference>
<dbReference type="KEGG" id="clup:CLUP02_13578"/>
<reference evidence="2" key="1">
    <citation type="journal article" date="2021" name="Mol. Plant Microbe Interact.">
        <title>Complete Genome Sequence of the Plant-Pathogenic Fungus Colletotrichum lupini.</title>
        <authorList>
            <person name="Baroncelli R."/>
            <person name="Pensec F."/>
            <person name="Da Lio D."/>
            <person name="Boufleur T."/>
            <person name="Vicente I."/>
            <person name="Sarrocco S."/>
            <person name="Picot A."/>
            <person name="Baraldi E."/>
            <person name="Sukno S."/>
            <person name="Thon M."/>
            <person name="Le Floch G."/>
        </authorList>
    </citation>
    <scope>NUCLEOTIDE SEQUENCE</scope>
    <source>
        <strain evidence="2">IMI 504893</strain>
    </source>
</reference>
<evidence type="ECO:0000313" key="2">
    <source>
        <dbReference type="EMBL" id="UQC88056.1"/>
    </source>
</evidence>
<dbReference type="RefSeq" id="XP_049149662.1">
    <property type="nucleotide sequence ID" value="XM_049292516.1"/>
</dbReference>
<sequence>MAQVNTVWVRFSAVDAPKENGLSRLPAQSGRLQSSTKPGLTQQGNIPEVLVATTAAHLAERGLKTRVLFTGASRTGSARLHQVGSLSLDPMLSQQRSGLAGRLWLGTAVESCLPITMRQEDRRSAAPPTSLPGRYSVLNAVNHPSLNDTQMAPNTIAICGMMITQTAQDRGTVQRQSITSRPWAGVTAAPSNHTPSLSSSKPKLTPSCNSGSELSGPGSAPARPSALLHHLISSQKTFPYSVTVEDNACQEGYNMFGSRLWKPLMGSIPGQNLKSPLPAPLRLAENHSSRIQKLSNDDELWYSCGIRPPTIRRACRPFVESGTMPVVTCRSTDALAGLGALHAHRGPSTGRTTAYVHVFEARMRSALIDIIGNGGAQEAGRENRQWTSTRRTRRSVAPWAIPLSTPLQGISVDEANLKRAERLSKHAATIMLAAAPLAPSTHRPGFGEVITFKGPMMGSPVIARTKLFPFIGKRNTGHLEPWFTSLSVPRVNLAQALRIRRFSNVLWPMRSIVCPRQSGCSMGPWARLPWIAEPRDASWRFCEVITPEDEPYRHGALESVEWGVHGTNRWFDVLLGAKGYTWDQSSRRENTFNINPVKHSTYPFRYSSTTSWGLFLGSLAEILHLEANGSKHPLLLPSSFALKSIISSHAELMLVTDHIRIDDVRQICHLETPLDNLCRRRRLCENETETEGHVQQRIDLTAAIRKCEIEHARGFNSPPRGIIDHTLALRSPLCLSPVSLTHVILSKRRHRRRELFWKGRSRKGKLDSQDGTAHCRSFYMLV</sequence>
<proteinExistence type="predicted"/>
<organism evidence="2 3">
    <name type="scientific">Colletotrichum lupini</name>
    <dbReference type="NCBI Taxonomy" id="145971"/>
    <lineage>
        <taxon>Eukaryota</taxon>
        <taxon>Fungi</taxon>
        <taxon>Dikarya</taxon>
        <taxon>Ascomycota</taxon>
        <taxon>Pezizomycotina</taxon>
        <taxon>Sordariomycetes</taxon>
        <taxon>Hypocreomycetidae</taxon>
        <taxon>Glomerellales</taxon>
        <taxon>Glomerellaceae</taxon>
        <taxon>Colletotrichum</taxon>
        <taxon>Colletotrichum acutatum species complex</taxon>
    </lineage>
</organism>
<feature type="compositionally biased region" description="Polar residues" evidence="1">
    <location>
        <begin position="170"/>
        <end position="180"/>
    </location>
</feature>
<feature type="compositionally biased region" description="Polar residues" evidence="1">
    <location>
        <begin position="30"/>
        <end position="41"/>
    </location>
</feature>
<evidence type="ECO:0000256" key="1">
    <source>
        <dbReference type="SAM" id="MobiDB-lite"/>
    </source>
</evidence>
<dbReference type="EMBL" id="CP019479">
    <property type="protein sequence ID" value="UQC88056.1"/>
    <property type="molecule type" value="Genomic_DNA"/>
</dbReference>